<name>A0A6N9Z3W8_9BIFI</name>
<protein>
    <submittedName>
        <fullName evidence="1">Tensin-4</fullName>
    </submittedName>
</protein>
<gene>
    <name evidence="1" type="ORF">GFD25_03940</name>
</gene>
<sequence>MKKNAPTLNLIVTDDTTSSRLVDLTDLPVPVHVTPDGHVIVDDLAPYFQTAAQAFADTWTRMAGQQGRP</sequence>
<proteinExistence type="predicted"/>
<organism evidence="1 2">
    <name type="scientific">Bifidobacterium aerophilum</name>
    <dbReference type="NCBI Taxonomy" id="1798155"/>
    <lineage>
        <taxon>Bacteria</taxon>
        <taxon>Bacillati</taxon>
        <taxon>Actinomycetota</taxon>
        <taxon>Actinomycetes</taxon>
        <taxon>Bifidobacteriales</taxon>
        <taxon>Bifidobacteriaceae</taxon>
        <taxon>Bifidobacterium</taxon>
    </lineage>
</organism>
<dbReference type="EMBL" id="WHZW01000007">
    <property type="protein sequence ID" value="NEG89166.1"/>
    <property type="molecule type" value="Genomic_DNA"/>
</dbReference>
<comment type="caution">
    <text evidence="1">The sequence shown here is derived from an EMBL/GenBank/DDBJ whole genome shotgun (WGS) entry which is preliminary data.</text>
</comment>
<evidence type="ECO:0000313" key="1">
    <source>
        <dbReference type="EMBL" id="NEG89166.1"/>
    </source>
</evidence>
<dbReference type="AlphaFoldDB" id="A0A6N9Z3W8"/>
<dbReference type="RefSeq" id="WP_163230172.1">
    <property type="nucleotide sequence ID" value="NZ_WHZW01000007.1"/>
</dbReference>
<keyword evidence="2" id="KW-1185">Reference proteome</keyword>
<dbReference type="Proteomes" id="UP000469194">
    <property type="component" value="Unassembled WGS sequence"/>
</dbReference>
<reference evidence="1 2" key="1">
    <citation type="submission" date="2019-10" db="EMBL/GenBank/DDBJ databases">
        <title>Bifidobacterium from non-human primates.</title>
        <authorList>
            <person name="Modesto M."/>
        </authorList>
    </citation>
    <scope>NUCLEOTIDE SEQUENCE [LARGE SCALE GENOMIC DNA]</scope>
    <source>
        <strain evidence="1 2">TRE17</strain>
    </source>
</reference>
<evidence type="ECO:0000313" key="2">
    <source>
        <dbReference type="Proteomes" id="UP000469194"/>
    </source>
</evidence>
<accession>A0A6N9Z3W8</accession>